<dbReference type="GO" id="GO:0005737">
    <property type="term" value="C:cytoplasm"/>
    <property type="evidence" value="ECO:0007669"/>
    <property type="project" value="TreeGrafter"/>
</dbReference>
<dbReference type="GO" id="GO:0007018">
    <property type="term" value="P:microtubule-based movement"/>
    <property type="evidence" value="ECO:0007669"/>
    <property type="project" value="TreeGrafter"/>
</dbReference>
<evidence type="ECO:0000256" key="8">
    <source>
        <dbReference type="ARBA" id="ARBA00023175"/>
    </source>
</evidence>
<comment type="subcellular location">
    <subcellularLocation>
        <location evidence="1 11">Cytoplasm</location>
        <location evidence="1 11">Cytoskeleton</location>
    </subcellularLocation>
</comment>
<comment type="similarity">
    <text evidence="2 11">Belongs to the kinesin light chain family.</text>
</comment>
<dbReference type="GO" id="GO:0019894">
    <property type="term" value="F:kinesin binding"/>
    <property type="evidence" value="ECO:0007669"/>
    <property type="project" value="TreeGrafter"/>
</dbReference>
<dbReference type="PRINTS" id="PR00381">
    <property type="entry name" value="KINESINLIGHT"/>
</dbReference>
<keyword evidence="5" id="KW-0677">Repeat</keyword>
<evidence type="ECO:0000256" key="4">
    <source>
        <dbReference type="ARBA" id="ARBA00022701"/>
    </source>
</evidence>
<keyword evidence="3 11" id="KW-0963">Cytoplasm</keyword>
<evidence type="ECO:0000256" key="12">
    <source>
        <dbReference type="SAM" id="Coils"/>
    </source>
</evidence>
<dbReference type="SMART" id="SM00028">
    <property type="entry name" value="TPR"/>
    <property type="match status" value="5"/>
</dbReference>
<feature type="repeat" description="TPR" evidence="10">
    <location>
        <begin position="319"/>
        <end position="352"/>
    </location>
</feature>
<reference evidence="14" key="1">
    <citation type="submission" date="2023-06" db="EMBL/GenBank/DDBJ databases">
        <title>Genomic analysis of the entomopathogenic nematode Steinernema hermaphroditum.</title>
        <authorList>
            <person name="Schwarz E.M."/>
            <person name="Heppert J.K."/>
            <person name="Baniya A."/>
            <person name="Schwartz H.T."/>
            <person name="Tan C.-H."/>
            <person name="Antoshechkin I."/>
            <person name="Sternberg P.W."/>
            <person name="Goodrich-Blair H."/>
            <person name="Dillman A.R."/>
        </authorList>
    </citation>
    <scope>NUCLEOTIDE SEQUENCE</scope>
    <source>
        <strain evidence="14">PS9179</strain>
        <tissue evidence="14">Whole animal</tissue>
    </source>
</reference>
<gene>
    <name evidence="14" type="ORF">QR680_004221</name>
</gene>
<evidence type="ECO:0000256" key="5">
    <source>
        <dbReference type="ARBA" id="ARBA00022737"/>
    </source>
</evidence>
<dbReference type="PROSITE" id="PS50005">
    <property type="entry name" value="TPR"/>
    <property type="match status" value="2"/>
</dbReference>
<name>A0AA39HP32_9BILA</name>
<sequence>MTNLTQEDIVNSTRTVLQGLEALKMEHVTIEENLERNKKFLEPDEMVLFDEKLDIIRKNMDNLSLAIDEAHIMIQLVRYMQMLETENQKLKSTNKSLAQEGEWMRNELYYYREKIKEANQKNAELEEENKHLAFLNTIKDLDIDRRIDEKASTPLEPLADLGFGPEEEDYPQPSASTAQNSMTASNFEAPSRARTLQGLVNQYAKNGQYEVAIPLCKQGIEEMREGGIHDHEDMAMMLNTLALLYSNMNKHKEAINHLNEALEIREKVYGESNIVVAGTLNNLAVLYGKRRRYKDAEPLCRRALDIKKDCFGDDHPEIAKQLNNLGLLCLSQGKFDEAEECYSRALQIYESACGPDDPNVAKTKNNLSAAYQKQGKNKEAEQIYKQFLTKAYEKDFGRISDTKKCIWQIAEEREDKHSRGEHLDTEELIDAVKIVNSSMMSTMKNLANVFRAQNKYQAADTLDDVVRRAKRSRKSHVVRVSGLEIRLVHECEPVREVQGVRMPLIRDSTPRAFTYSIRRAFLRSVPRKERAGCWEGGSEAGFREQTVRWAFLWER</sequence>
<accession>A0AA39HP32</accession>
<evidence type="ECO:0000256" key="7">
    <source>
        <dbReference type="ARBA" id="ARBA00023054"/>
    </source>
</evidence>
<comment type="caution">
    <text evidence="14">The sequence shown here is derived from an EMBL/GenBank/DDBJ whole genome shotgun (WGS) entry which is preliminary data.</text>
</comment>
<keyword evidence="6 10" id="KW-0802">TPR repeat</keyword>
<dbReference type="InterPro" id="IPR019734">
    <property type="entry name" value="TPR_rpt"/>
</dbReference>
<keyword evidence="4 11" id="KW-0493">Microtubule</keyword>
<dbReference type="Pfam" id="PF13374">
    <property type="entry name" value="TPR_10"/>
    <property type="match status" value="1"/>
</dbReference>
<dbReference type="InterPro" id="IPR011990">
    <property type="entry name" value="TPR-like_helical_dom_sf"/>
</dbReference>
<comment type="subunit">
    <text evidence="11">Oligomeric complex composed of two heavy chains and two light chains.</text>
</comment>
<feature type="coiled-coil region" evidence="12">
    <location>
        <begin position="80"/>
        <end position="135"/>
    </location>
</feature>
<dbReference type="Proteomes" id="UP001175271">
    <property type="component" value="Unassembled WGS sequence"/>
</dbReference>
<feature type="repeat" description="TPR" evidence="10">
    <location>
        <begin position="235"/>
        <end position="268"/>
    </location>
</feature>
<evidence type="ECO:0000256" key="11">
    <source>
        <dbReference type="RuleBase" id="RU367020"/>
    </source>
</evidence>
<keyword evidence="8 11" id="KW-0505">Motor protein</keyword>
<dbReference type="Pfam" id="PF13424">
    <property type="entry name" value="TPR_12"/>
    <property type="match status" value="2"/>
</dbReference>
<dbReference type="PANTHER" id="PTHR45783:SF3">
    <property type="entry name" value="KINESIN LIGHT CHAIN"/>
    <property type="match status" value="1"/>
</dbReference>
<keyword evidence="15" id="KW-1185">Reference proteome</keyword>
<evidence type="ECO:0000256" key="9">
    <source>
        <dbReference type="ARBA" id="ARBA00023212"/>
    </source>
</evidence>
<evidence type="ECO:0000256" key="13">
    <source>
        <dbReference type="SAM" id="MobiDB-lite"/>
    </source>
</evidence>
<dbReference type="SUPFAM" id="SSF48452">
    <property type="entry name" value="TPR-like"/>
    <property type="match status" value="1"/>
</dbReference>
<evidence type="ECO:0000313" key="14">
    <source>
        <dbReference type="EMBL" id="KAK0408884.1"/>
    </source>
</evidence>
<dbReference type="AlphaFoldDB" id="A0AA39HP32"/>
<dbReference type="InterPro" id="IPR002151">
    <property type="entry name" value="Kinesin_light"/>
</dbReference>
<dbReference type="GO" id="GO:0005874">
    <property type="term" value="C:microtubule"/>
    <property type="evidence" value="ECO:0007669"/>
    <property type="project" value="UniProtKB-UniRule"/>
</dbReference>
<dbReference type="EMBL" id="JAUCMV010000003">
    <property type="protein sequence ID" value="KAK0408884.1"/>
    <property type="molecule type" value="Genomic_DNA"/>
</dbReference>
<proteinExistence type="inferred from homology"/>
<feature type="region of interest" description="Disordered" evidence="13">
    <location>
        <begin position="156"/>
        <end position="178"/>
    </location>
</feature>
<evidence type="ECO:0000256" key="10">
    <source>
        <dbReference type="PROSITE-ProRule" id="PRU00339"/>
    </source>
</evidence>
<evidence type="ECO:0000313" key="15">
    <source>
        <dbReference type="Proteomes" id="UP001175271"/>
    </source>
</evidence>
<dbReference type="GO" id="GO:0005871">
    <property type="term" value="C:kinesin complex"/>
    <property type="evidence" value="ECO:0007669"/>
    <property type="project" value="UniProtKB-UniRule"/>
</dbReference>
<evidence type="ECO:0000256" key="3">
    <source>
        <dbReference type="ARBA" id="ARBA00022490"/>
    </source>
</evidence>
<dbReference type="Gene3D" id="1.25.40.10">
    <property type="entry name" value="Tetratricopeptide repeat domain"/>
    <property type="match status" value="1"/>
</dbReference>
<comment type="function">
    <text evidence="11">Kinesin is a microtubule-associated force-producing protein that play a role in organelle transport.</text>
</comment>
<evidence type="ECO:0000256" key="6">
    <source>
        <dbReference type="ARBA" id="ARBA00022803"/>
    </source>
</evidence>
<keyword evidence="7 12" id="KW-0175">Coiled coil</keyword>
<protein>
    <recommendedName>
        <fullName evidence="11">Kinesin light chain</fullName>
    </recommendedName>
</protein>
<evidence type="ECO:0000256" key="1">
    <source>
        <dbReference type="ARBA" id="ARBA00004245"/>
    </source>
</evidence>
<keyword evidence="9 11" id="KW-0206">Cytoskeleton</keyword>
<organism evidence="14 15">
    <name type="scientific">Steinernema hermaphroditum</name>
    <dbReference type="NCBI Taxonomy" id="289476"/>
    <lineage>
        <taxon>Eukaryota</taxon>
        <taxon>Metazoa</taxon>
        <taxon>Ecdysozoa</taxon>
        <taxon>Nematoda</taxon>
        <taxon>Chromadorea</taxon>
        <taxon>Rhabditida</taxon>
        <taxon>Tylenchina</taxon>
        <taxon>Panagrolaimomorpha</taxon>
        <taxon>Strongyloidoidea</taxon>
        <taxon>Steinernematidae</taxon>
        <taxon>Steinernema</taxon>
    </lineage>
</organism>
<dbReference type="PANTHER" id="PTHR45783">
    <property type="entry name" value="KINESIN LIGHT CHAIN"/>
    <property type="match status" value="1"/>
</dbReference>
<evidence type="ECO:0000256" key="2">
    <source>
        <dbReference type="ARBA" id="ARBA00009622"/>
    </source>
</evidence>